<keyword evidence="3" id="KW-1185">Reference proteome</keyword>
<dbReference type="PANTHER" id="PTHR43610:SF1">
    <property type="entry name" value="N-ACETYLTRANSFERASE DOMAIN-CONTAINING PROTEIN"/>
    <property type="match status" value="1"/>
</dbReference>
<reference evidence="2 3" key="2">
    <citation type="journal article" date="2012" name="Stand. Genomic Sci.">
        <title>Complete genome sequence of the orange-red pigmented, radioresistant Deinococcus proteolyticus type strain (MRP(T)).</title>
        <authorList>
            <person name="Copeland A."/>
            <person name="Zeytun A."/>
            <person name="Yassawong M."/>
            <person name="Nolan M."/>
            <person name="Lucas S."/>
            <person name="Hammon N."/>
            <person name="Deshpande S."/>
            <person name="Cheng J.F."/>
            <person name="Han C."/>
            <person name="Tapia R."/>
            <person name="Goodwin L.A."/>
            <person name="Pitluck S."/>
            <person name="Mavromatis K."/>
            <person name="Liolios K."/>
            <person name="Pagani I."/>
            <person name="Ivanova N."/>
            <person name="Mikhailova N."/>
            <person name="Pati A."/>
            <person name="Chen A."/>
            <person name="Palaniappan K."/>
            <person name="Land M."/>
            <person name="Hauser L."/>
            <person name="Jeffries C.D."/>
            <person name="Brambilla E.M."/>
            <person name="Rohde M."/>
            <person name="Sikorski J."/>
            <person name="Pukall R."/>
            <person name="Goker M."/>
            <person name="Detter J.C."/>
            <person name="Woyke T."/>
            <person name="Bristow J."/>
            <person name="Eisen J.A."/>
            <person name="Markowitz V."/>
            <person name="Hugenholtz P."/>
            <person name="Kyrpides N.C."/>
            <person name="Klenk H.P."/>
            <person name="Lapidus A."/>
        </authorList>
    </citation>
    <scope>NUCLEOTIDE SEQUENCE [LARGE SCALE GENOMIC DNA]</scope>
    <source>
        <strain evidence="3">ATCC 35074 / DSM 20540 / JCM 6276 / NBRC 101906 / NCIMB 13154 / VKM Ac-1939 / CCM 2703 / MRP</strain>
    </source>
</reference>
<sequence length="204" mass="22988">MNRDGLRVGPVRLEGQLVVLEPLRPEHHDGLVTAVQDGELWRLWYTTIPAPGEIASEIERRLQLQELGQMVPFTARRRSDHSIIGMTSYMNIDQQLPRVEIGSTWNAASAHGTGTNTESKLLLLAHAFEELGCPAVELRTHWLNAQSRAAIERLGARLDGILRSHTRAKDGTLRDTCVYSIVQSEWPAVRSGLEYRLRRHRSSP</sequence>
<keyword evidence="2" id="KW-0808">Transferase</keyword>
<dbReference type="AlphaFoldDB" id="F0RLU2"/>
<dbReference type="InterPro" id="IPR000182">
    <property type="entry name" value="GNAT_dom"/>
</dbReference>
<dbReference type="PANTHER" id="PTHR43610">
    <property type="entry name" value="BLL6696 PROTEIN"/>
    <property type="match status" value="1"/>
</dbReference>
<evidence type="ECO:0000313" key="3">
    <source>
        <dbReference type="Proteomes" id="UP000007718"/>
    </source>
</evidence>
<dbReference type="Proteomes" id="UP000007718">
    <property type="component" value="Chromosome"/>
</dbReference>
<dbReference type="EMBL" id="CP002536">
    <property type="protein sequence ID" value="ADY25931.1"/>
    <property type="molecule type" value="Genomic_DNA"/>
</dbReference>
<evidence type="ECO:0000259" key="1">
    <source>
        <dbReference type="Pfam" id="PF13302"/>
    </source>
</evidence>
<dbReference type="Pfam" id="PF13302">
    <property type="entry name" value="Acetyltransf_3"/>
    <property type="match status" value="1"/>
</dbReference>
<dbReference type="KEGG" id="dpt:Deipr_0775"/>
<dbReference type="InterPro" id="IPR016181">
    <property type="entry name" value="Acyl_CoA_acyltransferase"/>
</dbReference>
<reference evidence="3" key="1">
    <citation type="submission" date="2011-02" db="EMBL/GenBank/DDBJ databases">
        <title>The complete sequence of chromosome of Deinococcus proteolyticus DSM 20540.</title>
        <authorList>
            <consortium name="US DOE Joint Genome Institute (JGI-PGF)"/>
            <person name="Lucas S."/>
            <person name="Copeland A."/>
            <person name="Lapidus A."/>
            <person name="Bruce D."/>
            <person name="Goodwin L."/>
            <person name="Pitluck S."/>
            <person name="Kyrpides N."/>
            <person name="Mavromatis K."/>
            <person name="Pagani I."/>
            <person name="Ivanova N."/>
            <person name="Ovchinnikova G."/>
            <person name="Zeytun A."/>
            <person name="Detter J.C."/>
            <person name="Han C."/>
            <person name="Land M."/>
            <person name="Hauser L."/>
            <person name="Markowitz V."/>
            <person name="Cheng J.-F."/>
            <person name="Hugenholtz P."/>
            <person name="Woyke T."/>
            <person name="Wu D."/>
            <person name="Pukall R."/>
            <person name="Steenblock K."/>
            <person name="Brambilla E."/>
            <person name="Klenk H.-P."/>
            <person name="Eisen J.A."/>
        </authorList>
    </citation>
    <scope>NUCLEOTIDE SEQUENCE [LARGE SCALE GENOMIC DNA]</scope>
    <source>
        <strain evidence="3">ATCC 35074 / DSM 20540 / JCM 6276 / NBRC 101906 / NCIMB 13154 / VKM Ac-1939 / CCM 2703 / MRP</strain>
    </source>
</reference>
<proteinExistence type="predicted"/>
<dbReference type="eggNOG" id="COG1670">
    <property type="taxonomic scope" value="Bacteria"/>
</dbReference>
<dbReference type="RefSeq" id="WP_013614540.1">
    <property type="nucleotide sequence ID" value="NC_015161.1"/>
</dbReference>
<gene>
    <name evidence="2" type="ordered locus">Deipr_0775</name>
</gene>
<organism evidence="2 3">
    <name type="scientific">Deinococcus proteolyticus (strain ATCC 35074 / DSM 20540 / JCM 6276 / NBRC 101906 / NCIMB 13154 / VKM Ac-1939 / CCM 2703 / MRP)</name>
    <dbReference type="NCBI Taxonomy" id="693977"/>
    <lineage>
        <taxon>Bacteria</taxon>
        <taxon>Thermotogati</taxon>
        <taxon>Deinococcota</taxon>
        <taxon>Deinococci</taxon>
        <taxon>Deinococcales</taxon>
        <taxon>Deinococcaceae</taxon>
        <taxon>Deinococcus</taxon>
    </lineage>
</organism>
<dbReference type="Gene3D" id="3.40.630.30">
    <property type="match status" value="1"/>
</dbReference>
<dbReference type="OrthoDB" id="9795199at2"/>
<dbReference type="SUPFAM" id="SSF55729">
    <property type="entry name" value="Acyl-CoA N-acyltransferases (Nat)"/>
    <property type="match status" value="1"/>
</dbReference>
<dbReference type="GO" id="GO:0016747">
    <property type="term" value="F:acyltransferase activity, transferring groups other than amino-acyl groups"/>
    <property type="evidence" value="ECO:0007669"/>
    <property type="project" value="InterPro"/>
</dbReference>
<dbReference type="STRING" id="693977.Deipr_0775"/>
<feature type="domain" description="N-acetyltransferase" evidence="1">
    <location>
        <begin position="19"/>
        <end position="157"/>
    </location>
</feature>
<protein>
    <submittedName>
        <fullName evidence="2">GCN5-related N-acetyltransferase</fullName>
    </submittedName>
</protein>
<dbReference type="HOGENOM" id="CLU_013985_1_0_0"/>
<accession>F0RLU2</accession>
<evidence type="ECO:0000313" key="2">
    <source>
        <dbReference type="EMBL" id="ADY25931.1"/>
    </source>
</evidence>
<name>F0RLU2_DEIPM</name>